<accession>A0A4C1UT35</accession>
<proteinExistence type="predicted"/>
<gene>
    <name evidence="1" type="ORF">EVAR_79147_1</name>
</gene>
<organism evidence="1 2">
    <name type="scientific">Eumeta variegata</name>
    <name type="common">Bagworm moth</name>
    <name type="synonym">Eumeta japonica</name>
    <dbReference type="NCBI Taxonomy" id="151549"/>
    <lineage>
        <taxon>Eukaryota</taxon>
        <taxon>Metazoa</taxon>
        <taxon>Ecdysozoa</taxon>
        <taxon>Arthropoda</taxon>
        <taxon>Hexapoda</taxon>
        <taxon>Insecta</taxon>
        <taxon>Pterygota</taxon>
        <taxon>Neoptera</taxon>
        <taxon>Endopterygota</taxon>
        <taxon>Lepidoptera</taxon>
        <taxon>Glossata</taxon>
        <taxon>Ditrysia</taxon>
        <taxon>Tineoidea</taxon>
        <taxon>Psychidae</taxon>
        <taxon>Oiketicinae</taxon>
        <taxon>Eumeta</taxon>
    </lineage>
</organism>
<evidence type="ECO:0000313" key="1">
    <source>
        <dbReference type="EMBL" id="GBP29598.1"/>
    </source>
</evidence>
<protein>
    <submittedName>
        <fullName evidence="1">Uncharacterized protein</fullName>
    </submittedName>
</protein>
<dbReference type="AlphaFoldDB" id="A0A4C1UT35"/>
<evidence type="ECO:0000313" key="2">
    <source>
        <dbReference type="Proteomes" id="UP000299102"/>
    </source>
</evidence>
<dbReference type="Proteomes" id="UP000299102">
    <property type="component" value="Unassembled WGS sequence"/>
</dbReference>
<name>A0A4C1UT35_EUMVA</name>
<dbReference type="EMBL" id="BGZK01000222">
    <property type="protein sequence ID" value="GBP29598.1"/>
    <property type="molecule type" value="Genomic_DNA"/>
</dbReference>
<keyword evidence="2" id="KW-1185">Reference proteome</keyword>
<sequence length="69" mass="7504">MLQSRDPQYVVGRECARTVLEMATTVDLCELSERWSPPPIDARNPKGVTDQCAAGLLSRNRTSDGKGVG</sequence>
<reference evidence="1 2" key="1">
    <citation type="journal article" date="2019" name="Commun. Biol.">
        <title>The bagworm genome reveals a unique fibroin gene that provides high tensile strength.</title>
        <authorList>
            <person name="Kono N."/>
            <person name="Nakamura H."/>
            <person name="Ohtoshi R."/>
            <person name="Tomita M."/>
            <person name="Numata K."/>
            <person name="Arakawa K."/>
        </authorList>
    </citation>
    <scope>NUCLEOTIDE SEQUENCE [LARGE SCALE GENOMIC DNA]</scope>
</reference>
<comment type="caution">
    <text evidence="1">The sequence shown here is derived from an EMBL/GenBank/DDBJ whole genome shotgun (WGS) entry which is preliminary data.</text>
</comment>